<dbReference type="GO" id="GO:0016887">
    <property type="term" value="F:ATP hydrolysis activity"/>
    <property type="evidence" value="ECO:0007669"/>
    <property type="project" value="RHEA"/>
</dbReference>
<dbReference type="CDD" id="cd17932">
    <property type="entry name" value="DEXQc_UvrD"/>
    <property type="match status" value="1"/>
</dbReference>
<evidence type="ECO:0000256" key="12">
    <source>
        <dbReference type="PROSITE-ProRule" id="PRU00560"/>
    </source>
</evidence>
<evidence type="ECO:0000313" key="15">
    <source>
        <dbReference type="EMBL" id="BBA33500.1"/>
    </source>
</evidence>
<evidence type="ECO:0000256" key="11">
    <source>
        <dbReference type="HAMAP-Rule" id="MF_01920"/>
    </source>
</evidence>
<evidence type="ECO:0000256" key="7">
    <source>
        <dbReference type="ARBA" id="ARBA00023125"/>
    </source>
</evidence>
<protein>
    <recommendedName>
        <fullName evidence="11">ATP-dependent DNA helicase Rep</fullName>
        <ecNumber evidence="11">5.6.2.4</ecNumber>
    </recommendedName>
    <alternativeName>
        <fullName evidence="11">DNA 3'-5' helicase Rep</fullName>
    </alternativeName>
</protein>
<dbReference type="Pfam" id="PF13361">
    <property type="entry name" value="UvrD_C"/>
    <property type="match status" value="1"/>
</dbReference>
<evidence type="ECO:0000256" key="4">
    <source>
        <dbReference type="ARBA" id="ARBA00022801"/>
    </source>
</evidence>
<dbReference type="PROSITE" id="PS51198">
    <property type="entry name" value="UVRD_HELICASE_ATP_BIND"/>
    <property type="match status" value="1"/>
</dbReference>
<dbReference type="InterPro" id="IPR013986">
    <property type="entry name" value="DExx_box_DNA_helicase_dom_sf"/>
</dbReference>
<feature type="binding site" evidence="11">
    <location>
        <position position="279"/>
    </location>
    <ligand>
        <name>ATP</name>
        <dbReference type="ChEBI" id="CHEBI:30616"/>
    </ligand>
</feature>
<feature type="binding site" evidence="12">
    <location>
        <begin position="24"/>
        <end position="31"/>
    </location>
    <ligand>
        <name>ATP</name>
        <dbReference type="ChEBI" id="CHEBI:30616"/>
    </ligand>
</feature>
<reference evidence="15 16" key="1">
    <citation type="submission" date="2016-12" db="EMBL/GenBank/DDBJ databases">
        <title>Genome sequencing of Methylocaldum marinum.</title>
        <authorList>
            <person name="Takeuchi M."/>
            <person name="Kamagata Y."/>
            <person name="Hiraoka S."/>
            <person name="Oshima K."/>
            <person name="Hattori M."/>
            <person name="Iwasaki W."/>
        </authorList>
    </citation>
    <scope>NUCLEOTIDE SEQUENCE [LARGE SCALE GENOMIC DNA]</scope>
    <source>
        <strain evidence="15 16">S8</strain>
    </source>
</reference>
<comment type="subunit">
    <text evidence="11">Homodimer.</text>
</comment>
<dbReference type="NCBIfam" id="TIGR01074">
    <property type="entry name" value="rep"/>
    <property type="match status" value="1"/>
</dbReference>
<keyword evidence="4 11" id="KW-0378">Hydrolase</keyword>
<dbReference type="PANTHER" id="PTHR11070:SF64">
    <property type="entry name" value="ATP-DEPENDENT DNA HELICASE REP"/>
    <property type="match status" value="1"/>
</dbReference>
<keyword evidence="6 11" id="KW-0067">ATP-binding</keyword>
<comment type="catalytic activity">
    <reaction evidence="10 11">
        <text>ATP + H2O = ADP + phosphate + H(+)</text>
        <dbReference type="Rhea" id="RHEA:13065"/>
        <dbReference type="ChEBI" id="CHEBI:15377"/>
        <dbReference type="ChEBI" id="CHEBI:15378"/>
        <dbReference type="ChEBI" id="CHEBI:30616"/>
        <dbReference type="ChEBI" id="CHEBI:43474"/>
        <dbReference type="ChEBI" id="CHEBI:456216"/>
        <dbReference type="EC" id="5.6.2.4"/>
    </reaction>
</comment>
<proteinExistence type="inferred from homology"/>
<accession>A0A250KPA1</accession>
<dbReference type="EC" id="5.6.2.4" evidence="11"/>
<evidence type="ECO:0000256" key="2">
    <source>
        <dbReference type="ARBA" id="ARBA00022705"/>
    </source>
</evidence>
<feature type="domain" description="UvrD-like helicase ATP-binding" evidence="13">
    <location>
        <begin position="3"/>
        <end position="281"/>
    </location>
</feature>
<dbReference type="InterPro" id="IPR014017">
    <property type="entry name" value="DNA_helicase_UvrD-like_C"/>
</dbReference>
<keyword evidence="16" id="KW-1185">Reference proteome</keyword>
<evidence type="ECO:0000256" key="1">
    <source>
        <dbReference type="ARBA" id="ARBA00009922"/>
    </source>
</evidence>
<dbReference type="PANTHER" id="PTHR11070">
    <property type="entry name" value="UVRD / RECB / PCRA DNA HELICASE FAMILY MEMBER"/>
    <property type="match status" value="1"/>
</dbReference>
<organism evidence="15 16">
    <name type="scientific">Methylocaldum marinum</name>
    <dbReference type="NCBI Taxonomy" id="1432792"/>
    <lineage>
        <taxon>Bacteria</taxon>
        <taxon>Pseudomonadati</taxon>
        <taxon>Pseudomonadota</taxon>
        <taxon>Gammaproteobacteria</taxon>
        <taxon>Methylococcales</taxon>
        <taxon>Methylococcaceae</taxon>
        <taxon>Methylocaldum</taxon>
    </lineage>
</organism>
<dbReference type="InterPro" id="IPR027417">
    <property type="entry name" value="P-loop_NTPase"/>
</dbReference>
<dbReference type="InterPro" id="IPR014016">
    <property type="entry name" value="UvrD-like_ATP-bd"/>
</dbReference>
<name>A0A250KPA1_9GAMM</name>
<dbReference type="GO" id="GO:0006260">
    <property type="term" value="P:DNA replication"/>
    <property type="evidence" value="ECO:0007669"/>
    <property type="project" value="UniProtKB-UniRule"/>
</dbReference>
<dbReference type="RefSeq" id="WP_119629099.1">
    <property type="nucleotide sequence ID" value="NZ_AP017928.1"/>
</dbReference>
<comment type="catalytic activity">
    <reaction evidence="9 11">
        <text>Couples ATP hydrolysis with the unwinding of duplex DNA by translocating in the 3'-5' direction.</text>
        <dbReference type="EC" id="5.6.2.4"/>
    </reaction>
</comment>
<evidence type="ECO:0000256" key="8">
    <source>
        <dbReference type="ARBA" id="ARBA00023235"/>
    </source>
</evidence>
<dbReference type="GO" id="GO:0003697">
    <property type="term" value="F:single-stranded DNA binding"/>
    <property type="evidence" value="ECO:0007669"/>
    <property type="project" value="UniProtKB-UniRule"/>
</dbReference>
<evidence type="ECO:0000256" key="6">
    <source>
        <dbReference type="ARBA" id="ARBA00022840"/>
    </source>
</evidence>
<comment type="function">
    <text evidence="11">Rep helicase is a single-stranded DNA-dependent ATPase involved in DNA replication; it can initiate unwinding at a nick in the DNA. It binds to the single-stranded DNA and acts in a progressive fashion along the DNA in the 3' to 5' direction.</text>
</comment>
<feature type="domain" description="UvrD-like helicase C-terminal" evidence="14">
    <location>
        <begin position="282"/>
        <end position="562"/>
    </location>
</feature>
<dbReference type="EMBL" id="AP017928">
    <property type="protein sequence ID" value="BBA33500.1"/>
    <property type="molecule type" value="Genomic_DNA"/>
</dbReference>
<dbReference type="Gene3D" id="1.10.486.10">
    <property type="entry name" value="PCRA, domain 4"/>
    <property type="match status" value="1"/>
</dbReference>
<dbReference type="Gene3D" id="1.10.10.160">
    <property type="match status" value="1"/>
</dbReference>
<dbReference type="Pfam" id="PF00580">
    <property type="entry name" value="UvrD-helicase"/>
    <property type="match status" value="1"/>
</dbReference>
<dbReference type="GO" id="GO:0043138">
    <property type="term" value="F:3'-5' DNA helicase activity"/>
    <property type="evidence" value="ECO:0007669"/>
    <property type="project" value="UniProtKB-UniRule"/>
</dbReference>
<dbReference type="InterPro" id="IPR000212">
    <property type="entry name" value="DNA_helicase_UvrD/REP"/>
</dbReference>
<dbReference type="AlphaFoldDB" id="A0A250KPA1"/>
<evidence type="ECO:0000259" key="13">
    <source>
        <dbReference type="PROSITE" id="PS51198"/>
    </source>
</evidence>
<dbReference type="KEGG" id="mmai:sS8_1542"/>
<keyword evidence="8 11" id="KW-0413">Isomerase</keyword>
<evidence type="ECO:0000256" key="9">
    <source>
        <dbReference type="ARBA" id="ARBA00034617"/>
    </source>
</evidence>
<dbReference type="SUPFAM" id="SSF52540">
    <property type="entry name" value="P-loop containing nucleoside triphosphate hydrolases"/>
    <property type="match status" value="1"/>
</dbReference>
<keyword evidence="5 11" id="KW-0347">Helicase</keyword>
<evidence type="ECO:0000259" key="14">
    <source>
        <dbReference type="PROSITE" id="PS51217"/>
    </source>
</evidence>
<keyword evidence="7 11" id="KW-0238">DNA-binding</keyword>
<evidence type="ECO:0000256" key="3">
    <source>
        <dbReference type="ARBA" id="ARBA00022741"/>
    </source>
</evidence>
<dbReference type="GO" id="GO:0005524">
    <property type="term" value="F:ATP binding"/>
    <property type="evidence" value="ECO:0007669"/>
    <property type="project" value="UniProtKB-UniRule"/>
</dbReference>
<dbReference type="InterPro" id="IPR005752">
    <property type="entry name" value="Helicase_Rep"/>
</dbReference>
<dbReference type="Proteomes" id="UP000266313">
    <property type="component" value="Chromosome"/>
</dbReference>
<dbReference type="Gene3D" id="3.40.50.300">
    <property type="entry name" value="P-loop containing nucleotide triphosphate hydrolases"/>
    <property type="match status" value="2"/>
</dbReference>
<dbReference type="CDD" id="cd18807">
    <property type="entry name" value="SF1_C_UvrD"/>
    <property type="match status" value="1"/>
</dbReference>
<gene>
    <name evidence="11" type="primary">rep</name>
    <name evidence="15" type="ORF">sS8_1542</name>
</gene>
<keyword evidence="3 11" id="KW-0547">Nucleotide-binding</keyword>
<dbReference type="OrthoDB" id="9806690at2"/>
<evidence type="ECO:0000256" key="5">
    <source>
        <dbReference type="ARBA" id="ARBA00022806"/>
    </source>
</evidence>
<sequence>MAAQLNPQQLAAVNTLDCPLLVLAGAGSGKTRVITEKIAYLVKQSTPARHIAALTFTNKAAREMKSRVGKLLSDKDSRGLTVSTFHSLGLEILREEHGALGLKKNISIFDEHDRLALTKELIKHGSENWEIDEAESYIWRIGRWKNLFVTPERALAEGQGDAQSAAQLYAEYVRHMKSYNAVDFDDLILLPVLLFHEHADILDKWRNRIRYLLVDEYQDTNLTQYELVKLLTGKLGRFTVVGDDDQSIYAWRGAQPENLAQLQRDFPRLKVIKLEQNYRSTGRILKVANSLIANNPHVFEKRLWSAMGYGDPLRVLTHKEEVAEARQVASDLLHHKFRHGTRFQDYAILYRSNHQSRLFERALREHSIPYFISGGMSFFSYAEIKDIMAYLRLLVNPDDDAAFLRVVNVPRREIGPNTLEKLGAYANRRHISLFAACFELGLQQSLGETAINRLRHFAEWITDVADRARRGDTFAVIEDFIAKIGYENWLRETSNSEDAARRKMGQVRELIDWLKRIAKDDEKEKSLSEVVSRILLLDVLERGQEENAGDRVNLMTLHAAKGLEFPYVYLVGMEENLLPHQTSIEENTIEEERRLAYVGITRAQKLLTLSYCTHRKRHGEIVNCEPSRFLNELPEEELEWPERRALDPETKKERAMDSFAAVRSLLNRS</sequence>
<dbReference type="GO" id="GO:0005829">
    <property type="term" value="C:cytosol"/>
    <property type="evidence" value="ECO:0007669"/>
    <property type="project" value="TreeGrafter"/>
</dbReference>
<keyword evidence="2 11" id="KW-0235">DNA replication</keyword>
<comment type="similarity">
    <text evidence="1 11">Belongs to the helicase family. UvrD subfamily.</text>
</comment>
<dbReference type="HAMAP" id="MF_01920">
    <property type="entry name" value="Helicase_Rep"/>
    <property type="match status" value="1"/>
</dbReference>
<evidence type="ECO:0000313" key="16">
    <source>
        <dbReference type="Proteomes" id="UP000266313"/>
    </source>
</evidence>
<dbReference type="PROSITE" id="PS51217">
    <property type="entry name" value="UVRD_HELICASE_CTER"/>
    <property type="match status" value="1"/>
</dbReference>
<evidence type="ECO:0000256" key="10">
    <source>
        <dbReference type="ARBA" id="ARBA00048988"/>
    </source>
</evidence>
<dbReference type="GO" id="GO:0000725">
    <property type="term" value="P:recombinational repair"/>
    <property type="evidence" value="ECO:0007669"/>
    <property type="project" value="TreeGrafter"/>
</dbReference>